<sequence>MDLDGVRTFLLVAELGRLQDAAPELGITQQAASKRLRSLERRLGATLFTRTPRGLRLTVDGQAFAPHARELVLAADRAVRSVGSVDRAIRVDVTNRRIAPAVAVEDFHRACPISNWTS</sequence>
<dbReference type="Pfam" id="PF00126">
    <property type="entry name" value="HTH_1"/>
    <property type="match status" value="1"/>
</dbReference>
<dbReference type="InterPro" id="IPR036388">
    <property type="entry name" value="WH-like_DNA-bd_sf"/>
</dbReference>
<evidence type="ECO:0000313" key="6">
    <source>
        <dbReference type="EMBL" id="MBP2380688.1"/>
    </source>
</evidence>
<dbReference type="EMBL" id="JAGIOD010000001">
    <property type="protein sequence ID" value="MBP2380688.1"/>
    <property type="molecule type" value="Genomic_DNA"/>
</dbReference>
<evidence type="ECO:0000256" key="4">
    <source>
        <dbReference type="ARBA" id="ARBA00023163"/>
    </source>
</evidence>
<evidence type="ECO:0000259" key="5">
    <source>
        <dbReference type="PROSITE" id="PS50931"/>
    </source>
</evidence>
<dbReference type="SUPFAM" id="SSF46785">
    <property type="entry name" value="Winged helix' DNA-binding domain"/>
    <property type="match status" value="1"/>
</dbReference>
<keyword evidence="4" id="KW-0804">Transcription</keyword>
<evidence type="ECO:0000256" key="3">
    <source>
        <dbReference type="ARBA" id="ARBA00023125"/>
    </source>
</evidence>
<dbReference type="PROSITE" id="PS50931">
    <property type="entry name" value="HTH_LYSR"/>
    <property type="match status" value="1"/>
</dbReference>
<accession>A0ABS4WWZ8</accession>
<feature type="domain" description="HTH lysR-type" evidence="5">
    <location>
        <begin position="1"/>
        <end position="58"/>
    </location>
</feature>
<proteinExistence type="inferred from homology"/>
<keyword evidence="3 6" id="KW-0238">DNA-binding</keyword>
<comment type="caution">
    <text evidence="6">The sequence shown here is derived from an EMBL/GenBank/DDBJ whole genome shotgun (WGS) entry which is preliminary data.</text>
</comment>
<dbReference type="PRINTS" id="PR00039">
    <property type="entry name" value="HTHLYSR"/>
</dbReference>
<keyword evidence="7" id="KW-1185">Reference proteome</keyword>
<comment type="similarity">
    <text evidence="1">Belongs to the LysR transcriptional regulatory family.</text>
</comment>
<dbReference type="InterPro" id="IPR036390">
    <property type="entry name" value="WH_DNA-bd_sf"/>
</dbReference>
<dbReference type="RefSeq" id="WP_209898997.1">
    <property type="nucleotide sequence ID" value="NZ_BAAAJW010000014.1"/>
</dbReference>
<reference evidence="6 7" key="1">
    <citation type="submission" date="2021-03" db="EMBL/GenBank/DDBJ databases">
        <title>Sequencing the genomes of 1000 actinobacteria strains.</title>
        <authorList>
            <person name="Klenk H.-P."/>
        </authorList>
    </citation>
    <scope>NUCLEOTIDE SEQUENCE [LARGE SCALE GENOMIC DNA]</scope>
    <source>
        <strain evidence="6 7">DSM 14566</strain>
    </source>
</reference>
<dbReference type="GO" id="GO:0003677">
    <property type="term" value="F:DNA binding"/>
    <property type="evidence" value="ECO:0007669"/>
    <property type="project" value="UniProtKB-KW"/>
</dbReference>
<dbReference type="PANTHER" id="PTHR30346">
    <property type="entry name" value="TRANSCRIPTIONAL DUAL REGULATOR HCAR-RELATED"/>
    <property type="match status" value="1"/>
</dbReference>
<gene>
    <name evidence="6" type="ORF">JOF43_000645</name>
</gene>
<evidence type="ECO:0000256" key="1">
    <source>
        <dbReference type="ARBA" id="ARBA00009437"/>
    </source>
</evidence>
<name>A0ABS4WWZ8_9MICO</name>
<dbReference type="Gene3D" id="1.10.10.10">
    <property type="entry name" value="Winged helix-like DNA-binding domain superfamily/Winged helix DNA-binding domain"/>
    <property type="match status" value="1"/>
</dbReference>
<evidence type="ECO:0000256" key="2">
    <source>
        <dbReference type="ARBA" id="ARBA00023015"/>
    </source>
</evidence>
<protein>
    <submittedName>
        <fullName evidence="6">DNA-binding transcriptional LysR family regulator</fullName>
    </submittedName>
</protein>
<dbReference type="PANTHER" id="PTHR30346:SF0">
    <property type="entry name" value="HCA OPERON TRANSCRIPTIONAL ACTIVATOR HCAR"/>
    <property type="match status" value="1"/>
</dbReference>
<dbReference type="Proteomes" id="UP001519290">
    <property type="component" value="Unassembled WGS sequence"/>
</dbReference>
<keyword evidence="2" id="KW-0805">Transcription regulation</keyword>
<organism evidence="6 7">
    <name type="scientific">Brachybacterium sacelli</name>
    <dbReference type="NCBI Taxonomy" id="173364"/>
    <lineage>
        <taxon>Bacteria</taxon>
        <taxon>Bacillati</taxon>
        <taxon>Actinomycetota</taxon>
        <taxon>Actinomycetes</taxon>
        <taxon>Micrococcales</taxon>
        <taxon>Dermabacteraceae</taxon>
        <taxon>Brachybacterium</taxon>
    </lineage>
</organism>
<dbReference type="InterPro" id="IPR000847">
    <property type="entry name" value="LysR_HTH_N"/>
</dbReference>
<evidence type="ECO:0000313" key="7">
    <source>
        <dbReference type="Proteomes" id="UP001519290"/>
    </source>
</evidence>